<organism evidence="2 3">
    <name type="scientific">Pseudomonas putida</name>
    <name type="common">Arthrobacter siderocapsulatus</name>
    <dbReference type="NCBI Taxonomy" id="303"/>
    <lineage>
        <taxon>Bacteria</taxon>
        <taxon>Pseudomonadati</taxon>
        <taxon>Pseudomonadota</taxon>
        <taxon>Gammaproteobacteria</taxon>
        <taxon>Pseudomonadales</taxon>
        <taxon>Pseudomonadaceae</taxon>
        <taxon>Pseudomonas</taxon>
    </lineage>
</organism>
<dbReference type="AlphaFoldDB" id="A0A7W2QKG9"/>
<keyword evidence="1" id="KW-0732">Signal</keyword>
<feature type="signal peptide" evidence="1">
    <location>
        <begin position="1"/>
        <end position="24"/>
    </location>
</feature>
<evidence type="ECO:0000313" key="2">
    <source>
        <dbReference type="EMBL" id="MBA6117985.1"/>
    </source>
</evidence>
<name>A0A7W2QKG9_PSEPU</name>
<comment type="caution">
    <text evidence="2">The sequence shown here is derived from an EMBL/GenBank/DDBJ whole genome shotgun (WGS) entry which is preliminary data.</text>
</comment>
<dbReference type="EMBL" id="JACGDG010000018">
    <property type="protein sequence ID" value="MBA6117985.1"/>
    <property type="molecule type" value="Genomic_DNA"/>
</dbReference>
<gene>
    <name evidence="2" type="ORF">H4C47_19900</name>
</gene>
<evidence type="ECO:0000256" key="1">
    <source>
        <dbReference type="SAM" id="SignalP"/>
    </source>
</evidence>
<dbReference type="RefSeq" id="WP_176515135.1">
    <property type="nucleotide sequence ID" value="NZ_CP060529.1"/>
</dbReference>
<sequence length="59" mass="6276">MLLYRKWAAVLGRVLAVMTGNTLAQDCPDVAGKVAAYSGEAQASQGNAQAFLTDYRQAN</sequence>
<accession>A0A7W2QKG9</accession>
<protein>
    <submittedName>
        <fullName evidence="2">Uncharacterized protein</fullName>
    </submittedName>
</protein>
<reference evidence="2 3" key="1">
    <citation type="submission" date="2020-07" db="EMBL/GenBank/DDBJ databases">
        <title>Diversity of carbapenemase encoding genes among Pseudomonas putida group clinical isolates in a tertiary Brazilian hospital.</title>
        <authorList>
            <person name="Alberto-Lei F."/>
            <person name="Nodari C.S."/>
            <person name="Streling A.P."/>
            <person name="Paulino J.T."/>
            <person name="Bessa-Neto F.O."/>
            <person name="Cayo R."/>
            <person name="Gales A.C."/>
        </authorList>
    </citation>
    <scope>NUCLEOTIDE SEQUENCE [LARGE SCALE GENOMIC DNA]</scope>
    <source>
        <strain evidence="2 3">12464</strain>
    </source>
</reference>
<evidence type="ECO:0000313" key="3">
    <source>
        <dbReference type="Proteomes" id="UP000553948"/>
    </source>
</evidence>
<dbReference type="Proteomes" id="UP000553948">
    <property type="component" value="Unassembled WGS sequence"/>
</dbReference>
<feature type="chain" id="PRO_5031473190" evidence="1">
    <location>
        <begin position="25"/>
        <end position="59"/>
    </location>
</feature>
<proteinExistence type="predicted"/>